<dbReference type="VEuPathDB" id="FungiDB:PHYBLDRAFT_162548"/>
<sequence length="171" mass="20070">MIYLELKAKSMYKAEMKLNFTAYHCYRYLSWYPKWQETAEKSLKKQKNKRKGGMKKSMSVAVEGQQQDDNDTSDMSGTWPAGRKQMKARELGIQRFKEMIEKMYAMKASSALELKERSACILKSIEDQAEEQIRAAKAHQLLDKEEMMSFKRHCLLEEEEIALAKIRQQIN</sequence>
<evidence type="ECO:0000256" key="1">
    <source>
        <dbReference type="SAM" id="MobiDB-lite"/>
    </source>
</evidence>
<evidence type="ECO:0000313" key="2">
    <source>
        <dbReference type="EMBL" id="OAD79481.1"/>
    </source>
</evidence>
<dbReference type="AlphaFoldDB" id="A0A163BBM9"/>
<dbReference type="GeneID" id="28995554"/>
<protein>
    <submittedName>
        <fullName evidence="2">Uncharacterized protein</fullName>
    </submittedName>
</protein>
<dbReference type="EMBL" id="KV440972">
    <property type="protein sequence ID" value="OAD79481.1"/>
    <property type="molecule type" value="Genomic_DNA"/>
</dbReference>
<accession>A0A163BBM9</accession>
<dbReference type="InParanoid" id="A0A163BBM9"/>
<proteinExistence type="predicted"/>
<dbReference type="Proteomes" id="UP000077315">
    <property type="component" value="Unassembled WGS sequence"/>
</dbReference>
<keyword evidence="3" id="KW-1185">Reference proteome</keyword>
<feature type="compositionally biased region" description="Basic residues" evidence="1">
    <location>
        <begin position="44"/>
        <end position="54"/>
    </location>
</feature>
<gene>
    <name evidence="2" type="ORF">PHYBLDRAFT_162548</name>
</gene>
<name>A0A163BBM9_PHYB8</name>
<organism evidence="2 3">
    <name type="scientific">Phycomyces blakesleeanus (strain ATCC 8743b / DSM 1359 / FGSC 10004 / NBRC 33097 / NRRL 1555)</name>
    <dbReference type="NCBI Taxonomy" id="763407"/>
    <lineage>
        <taxon>Eukaryota</taxon>
        <taxon>Fungi</taxon>
        <taxon>Fungi incertae sedis</taxon>
        <taxon>Mucoromycota</taxon>
        <taxon>Mucoromycotina</taxon>
        <taxon>Mucoromycetes</taxon>
        <taxon>Mucorales</taxon>
        <taxon>Phycomycetaceae</taxon>
        <taxon>Phycomyces</taxon>
    </lineage>
</organism>
<evidence type="ECO:0000313" key="3">
    <source>
        <dbReference type="Proteomes" id="UP000077315"/>
    </source>
</evidence>
<dbReference type="RefSeq" id="XP_018297521.1">
    <property type="nucleotide sequence ID" value="XM_018434648.1"/>
</dbReference>
<reference evidence="3" key="1">
    <citation type="submission" date="2015-06" db="EMBL/GenBank/DDBJ databases">
        <title>Expansion of signal transduction pathways in fungi by whole-genome duplication.</title>
        <authorList>
            <consortium name="DOE Joint Genome Institute"/>
            <person name="Corrochano L.M."/>
            <person name="Kuo A."/>
            <person name="Marcet-Houben M."/>
            <person name="Polaino S."/>
            <person name="Salamov A."/>
            <person name="Villalobos J.M."/>
            <person name="Alvarez M.I."/>
            <person name="Avalos J."/>
            <person name="Benito E.P."/>
            <person name="Benoit I."/>
            <person name="Burger G."/>
            <person name="Camino L.P."/>
            <person name="Canovas D."/>
            <person name="Cerda-Olmedo E."/>
            <person name="Cheng J.-F."/>
            <person name="Dominguez A."/>
            <person name="Elias M."/>
            <person name="Eslava A.P."/>
            <person name="Glaser F."/>
            <person name="Grimwood J."/>
            <person name="Gutierrez G."/>
            <person name="Heitman J."/>
            <person name="Henrissat B."/>
            <person name="Iturriaga E.A."/>
            <person name="Lang B.F."/>
            <person name="Lavin J.L."/>
            <person name="Lee S."/>
            <person name="Li W."/>
            <person name="Lindquist E."/>
            <person name="Lopez-Garcia S."/>
            <person name="Luque E.M."/>
            <person name="Marcos A.T."/>
            <person name="Martin J."/>
            <person name="McCluskey K."/>
            <person name="Medina H.R."/>
            <person name="Miralles-Duran A."/>
            <person name="Miyazaki A."/>
            <person name="Munoz-Torres E."/>
            <person name="Oguiza J.A."/>
            <person name="Ohm R."/>
            <person name="Olmedo M."/>
            <person name="Orejas M."/>
            <person name="Ortiz-Castellanos L."/>
            <person name="Pisabarro A.G."/>
            <person name="Rodriguez-Romero J."/>
            <person name="Ruiz-Herrera J."/>
            <person name="Ruiz-Vazquez R."/>
            <person name="Sanz C."/>
            <person name="Schackwitz W."/>
            <person name="Schmutz J."/>
            <person name="Shahriari M."/>
            <person name="Shelest E."/>
            <person name="Silva-Franco F."/>
            <person name="Soanes D."/>
            <person name="Syed K."/>
            <person name="Tagua V.G."/>
            <person name="Talbot N.J."/>
            <person name="Thon M."/>
            <person name="De vries R.P."/>
            <person name="Wiebenga A."/>
            <person name="Yadav J.S."/>
            <person name="Braun E.L."/>
            <person name="Baker S."/>
            <person name="Garre V."/>
            <person name="Horwitz B."/>
            <person name="Torres-Martinez S."/>
            <person name="Idnurm A."/>
            <person name="Herrera-Estrella A."/>
            <person name="Gabaldon T."/>
            <person name="Grigoriev I.V."/>
        </authorList>
    </citation>
    <scope>NUCLEOTIDE SEQUENCE [LARGE SCALE GENOMIC DNA]</scope>
    <source>
        <strain evidence="3">NRRL 1555(-)</strain>
    </source>
</reference>
<feature type="region of interest" description="Disordered" evidence="1">
    <location>
        <begin position="43"/>
        <end position="81"/>
    </location>
</feature>